<sequence length="667" mass="74531">MTMNNPAWLGQLLRNGTIKQPDIAYAHVAPLYRAVELRADALSSVPYRLMRNGVEVEWPWKKNFSRLIASTERSLLVTGAAYWVRIVKGRTLVGFEALNPTTVNYRYDPNMGTLENPYLGLSFNQVIGGKMYGPWTLEQIVYFRENSFTDDVGPGLAPAQVAMQNAQLSYNLDRFTSMFFEGGAQPVTVMNLPDSMDDSEFKRMGAEINQRGSGVLNAFKWIFVRAQELKVQKITPDINTLMMPELADRTLKQIAMTMGVPLTMLEASAANYATADSDRQSFWRETVIPRLPKLADVMNEQLLGPLNYEIQFMPEQLDVMQADEAARAGSLLQLTQAGVPLRAAMQILGYDNIADIVLPGDLAAPESTPVEAPTDAGTAAPEDMANTSKAVANEWALLSKKIERRIKSGREPRTSFDSALIPAEHVEAVMERCYKGMTVNDVHDVIHAVKAPVDDMTPDELRIYNRIIKEMRKKGEQWARDIVNERNPETSLRDVIKPVLDSELGTTMGKRIDRLGTQFNIPMDTGDQSRYIQDWLLDYTPKTTGKIDQTTADRIKPIIEMFRTTPGMTIQDIEAAVLPLSDPMRAKMIAITETTRAASQATTSYKDYLAERGVNMTRVWNTDADELVCPICSPLNGKTEADWGAEYPDGAPAHVNCRCDTTLRLVR</sequence>
<organism evidence="5">
    <name type="scientific">uncultured Caudovirales phage</name>
    <dbReference type="NCBI Taxonomy" id="2100421"/>
    <lineage>
        <taxon>Viruses</taxon>
        <taxon>Duplodnaviria</taxon>
        <taxon>Heunggongvirae</taxon>
        <taxon>Uroviricota</taxon>
        <taxon>Caudoviricetes</taxon>
        <taxon>Peduoviridae</taxon>
        <taxon>Maltschvirus</taxon>
        <taxon>Maltschvirus maltsch</taxon>
    </lineage>
</organism>
<dbReference type="EMBL" id="LR796678">
    <property type="protein sequence ID" value="CAB4158621.1"/>
    <property type="molecule type" value="Genomic_DNA"/>
</dbReference>
<gene>
    <name evidence="5" type="ORF">UFOVP698_22</name>
</gene>
<keyword evidence="1" id="KW-1188">Viral release from host cell</keyword>
<evidence type="ECO:0000259" key="4">
    <source>
        <dbReference type="Pfam" id="PF04233"/>
    </source>
</evidence>
<feature type="domain" description="Phage head morphogenesis" evidence="4">
    <location>
        <begin position="567"/>
        <end position="661"/>
    </location>
</feature>
<evidence type="ECO:0000256" key="2">
    <source>
        <dbReference type="ARBA" id="ARBA00023009"/>
    </source>
</evidence>
<keyword evidence="1" id="KW-0118">Viral capsid assembly</keyword>
<keyword evidence="2" id="KW-1162">Viral penetration into host cytoplasm</keyword>
<dbReference type="Pfam" id="PF04860">
    <property type="entry name" value="Phage_portal"/>
    <property type="match status" value="1"/>
</dbReference>
<accession>A0A6J5NMJ0</accession>
<reference evidence="5" key="1">
    <citation type="submission" date="2020-04" db="EMBL/GenBank/DDBJ databases">
        <authorList>
            <person name="Chiriac C."/>
            <person name="Salcher M."/>
            <person name="Ghai R."/>
            <person name="Kavagutti S V."/>
        </authorList>
    </citation>
    <scope>NUCLEOTIDE SEQUENCE</scope>
</reference>
<name>A0A6J5NMJ0_9CAUD</name>
<keyword evidence="3" id="KW-0231">Viral genome packaging</keyword>
<evidence type="ECO:0000256" key="1">
    <source>
        <dbReference type="ARBA" id="ARBA00022950"/>
    </source>
</evidence>
<evidence type="ECO:0000313" key="5">
    <source>
        <dbReference type="EMBL" id="CAB4158621.1"/>
    </source>
</evidence>
<dbReference type="Pfam" id="PF04233">
    <property type="entry name" value="Phage_Mu_F"/>
    <property type="match status" value="1"/>
</dbReference>
<keyword evidence="2" id="KW-1160">Virus entry into host cell</keyword>
<proteinExistence type="predicted"/>
<evidence type="ECO:0000256" key="3">
    <source>
        <dbReference type="ARBA" id="ARBA00023219"/>
    </source>
</evidence>
<dbReference type="InterPro" id="IPR006944">
    <property type="entry name" value="Phage/GTA_portal"/>
</dbReference>
<keyword evidence="2" id="KW-1171">Viral genome ejection through host cell envelope</keyword>
<dbReference type="InterPro" id="IPR006528">
    <property type="entry name" value="Phage_head_morphogenesis_dom"/>
</dbReference>
<protein>
    <submittedName>
        <fullName evidence="5">Bacteriophage/Gene transfer agent portal protein</fullName>
    </submittedName>
</protein>